<sequence length="223" mass="26242">MQAQQCQEHNERNLLEAVRFDVAELLAGPKDPAVVSKLVQQSMEYANRMFYMIKRRAIRDLIIRAQSELTHEKRKSAYEEIITIDGDTERHFKDVTSSTEPDSEVFNRFLANAQFSNGFDTMKCLSINNRIKWMKICTVVWHFNGREINNFRFDNDHKEVGIEIDRRLQTLDELRLNRYLSHIDSGVSIELFPDIVYSSQHIFAFTFTFFPDKSRTIEVVLRP</sequence>
<evidence type="ECO:0000313" key="1">
    <source>
        <dbReference type="EMBL" id="KKL04359.1"/>
    </source>
</evidence>
<dbReference type="EMBL" id="LAZR01044556">
    <property type="protein sequence ID" value="KKL04359.1"/>
    <property type="molecule type" value="Genomic_DNA"/>
</dbReference>
<organism evidence="1">
    <name type="scientific">marine sediment metagenome</name>
    <dbReference type="NCBI Taxonomy" id="412755"/>
    <lineage>
        <taxon>unclassified sequences</taxon>
        <taxon>metagenomes</taxon>
        <taxon>ecological metagenomes</taxon>
    </lineage>
</organism>
<accession>A0A0F9A461</accession>
<proteinExistence type="predicted"/>
<protein>
    <submittedName>
        <fullName evidence="1">Uncharacterized protein</fullName>
    </submittedName>
</protein>
<gene>
    <name evidence="1" type="ORF">LCGC14_2616850</name>
</gene>
<comment type="caution">
    <text evidence="1">The sequence shown here is derived from an EMBL/GenBank/DDBJ whole genome shotgun (WGS) entry which is preliminary data.</text>
</comment>
<reference evidence="1" key="1">
    <citation type="journal article" date="2015" name="Nature">
        <title>Complex archaea that bridge the gap between prokaryotes and eukaryotes.</title>
        <authorList>
            <person name="Spang A."/>
            <person name="Saw J.H."/>
            <person name="Jorgensen S.L."/>
            <person name="Zaremba-Niedzwiedzka K."/>
            <person name="Martijn J."/>
            <person name="Lind A.E."/>
            <person name="van Eijk R."/>
            <person name="Schleper C."/>
            <person name="Guy L."/>
            <person name="Ettema T.J."/>
        </authorList>
    </citation>
    <scope>NUCLEOTIDE SEQUENCE</scope>
</reference>
<name>A0A0F9A461_9ZZZZ</name>
<dbReference type="AlphaFoldDB" id="A0A0F9A461"/>